<reference evidence="10 11" key="1">
    <citation type="journal article" date="2013" name="BMC Genomics">
        <title>Comparative genomics of parasitic silkworm microsporidia reveal an association between genome expansion and host adaptation.</title>
        <authorList>
            <person name="Pan G."/>
            <person name="Xu J."/>
            <person name="Li T."/>
            <person name="Xia Q."/>
            <person name="Liu S.L."/>
            <person name="Zhang G."/>
            <person name="Li S."/>
            <person name="Li C."/>
            <person name="Liu H."/>
            <person name="Yang L."/>
            <person name="Liu T."/>
            <person name="Zhang X."/>
            <person name="Wu Z."/>
            <person name="Fan W."/>
            <person name="Dang X."/>
            <person name="Xiang H."/>
            <person name="Tao M."/>
            <person name="Li Y."/>
            <person name="Hu J."/>
            <person name="Li Z."/>
            <person name="Lin L."/>
            <person name="Luo J."/>
            <person name="Geng L."/>
            <person name="Wang L."/>
            <person name="Long M."/>
            <person name="Wan Y."/>
            <person name="He N."/>
            <person name="Zhang Z."/>
            <person name="Lu C."/>
            <person name="Keeling P.J."/>
            <person name="Wang J."/>
            <person name="Xiang Z."/>
            <person name="Zhou Z."/>
        </authorList>
    </citation>
    <scope>NUCLEOTIDE SEQUENCE [LARGE SCALE GENOMIC DNA]</scope>
    <source>
        <strain evidence="11">CQ1 / CVCC 102059</strain>
    </source>
</reference>
<dbReference type="PANTHER" id="PTHR13931:SF2">
    <property type="entry name" value="UBIQUITIN CONJUGATION FACTOR E4 B"/>
    <property type="match status" value="1"/>
</dbReference>
<dbReference type="GO" id="GO:0005737">
    <property type="term" value="C:cytoplasm"/>
    <property type="evidence" value="ECO:0007669"/>
    <property type="project" value="UniProtKB-SubCell"/>
</dbReference>
<dbReference type="AlphaFoldDB" id="R0KVL5"/>
<dbReference type="InterPro" id="IPR045132">
    <property type="entry name" value="UBE4"/>
</dbReference>
<dbReference type="GO" id="GO:0036503">
    <property type="term" value="P:ERAD pathway"/>
    <property type="evidence" value="ECO:0007669"/>
    <property type="project" value="InterPro"/>
</dbReference>
<evidence type="ECO:0000256" key="1">
    <source>
        <dbReference type="ARBA" id="ARBA00004123"/>
    </source>
</evidence>
<comment type="similarity">
    <text evidence="4">Belongs to the ubiquitin conjugation factor E4 family.</text>
</comment>
<dbReference type="SMART" id="SM00504">
    <property type="entry name" value="Ubox"/>
    <property type="match status" value="1"/>
</dbReference>
<dbReference type="GO" id="GO:0005634">
    <property type="term" value="C:nucleus"/>
    <property type="evidence" value="ECO:0007669"/>
    <property type="project" value="UniProtKB-SubCell"/>
</dbReference>
<dbReference type="GO" id="GO:0000151">
    <property type="term" value="C:ubiquitin ligase complex"/>
    <property type="evidence" value="ECO:0007669"/>
    <property type="project" value="InterPro"/>
</dbReference>
<dbReference type="VEuPathDB" id="MicrosporidiaDB:NBO_32g0032"/>
<evidence type="ECO:0000313" key="10">
    <source>
        <dbReference type="EMBL" id="EOB14257.1"/>
    </source>
</evidence>
<protein>
    <submittedName>
        <fullName evidence="10">Ubiquitin conjugation factor E4</fullName>
    </submittedName>
</protein>
<evidence type="ECO:0000256" key="3">
    <source>
        <dbReference type="ARBA" id="ARBA00004906"/>
    </source>
</evidence>
<keyword evidence="5" id="KW-0963">Cytoplasm</keyword>
<dbReference type="InterPro" id="IPR013083">
    <property type="entry name" value="Znf_RING/FYVE/PHD"/>
</dbReference>
<dbReference type="InterPro" id="IPR019474">
    <property type="entry name" value="Ub_conjug_fac_E4_core"/>
</dbReference>
<gene>
    <name evidence="10" type="primary">UFD2</name>
    <name evidence="10" type="ORF">NBO_32g0032</name>
</gene>
<dbReference type="InterPro" id="IPR003613">
    <property type="entry name" value="Ubox_domain"/>
</dbReference>
<dbReference type="OMA" id="CETKFIL"/>
<dbReference type="OrthoDB" id="20295at2759"/>
<dbReference type="Gene3D" id="3.30.40.10">
    <property type="entry name" value="Zinc/RING finger domain, C3HC4 (zinc finger)"/>
    <property type="match status" value="1"/>
</dbReference>
<dbReference type="GO" id="GO:0006511">
    <property type="term" value="P:ubiquitin-dependent protein catabolic process"/>
    <property type="evidence" value="ECO:0007669"/>
    <property type="project" value="InterPro"/>
</dbReference>
<keyword evidence="8" id="KW-0539">Nucleus</keyword>
<evidence type="ECO:0000256" key="5">
    <source>
        <dbReference type="ARBA" id="ARBA00022490"/>
    </source>
</evidence>
<proteinExistence type="inferred from homology"/>
<dbReference type="PANTHER" id="PTHR13931">
    <property type="entry name" value="UBIQUITINATION FACTOR E4"/>
    <property type="match status" value="1"/>
</dbReference>
<accession>R0KVL5</accession>
<dbReference type="Pfam" id="PF10408">
    <property type="entry name" value="Ufd2P_core"/>
    <property type="match status" value="2"/>
</dbReference>
<evidence type="ECO:0000256" key="4">
    <source>
        <dbReference type="ARBA" id="ARBA00007434"/>
    </source>
</evidence>
<dbReference type="GO" id="GO:0034450">
    <property type="term" value="F:ubiquitin-ubiquitin ligase activity"/>
    <property type="evidence" value="ECO:0007669"/>
    <property type="project" value="InterPro"/>
</dbReference>
<evidence type="ECO:0000256" key="6">
    <source>
        <dbReference type="ARBA" id="ARBA00022679"/>
    </source>
</evidence>
<comment type="subcellular location">
    <subcellularLocation>
        <location evidence="2">Cytoplasm</location>
    </subcellularLocation>
    <subcellularLocation>
        <location evidence="1">Nucleus</location>
    </subcellularLocation>
</comment>
<organism evidence="10 11">
    <name type="scientific">Nosema bombycis (strain CQ1 / CVCC 102059)</name>
    <name type="common">Microsporidian parasite</name>
    <name type="synonym">Pebrine of silkworm</name>
    <dbReference type="NCBI Taxonomy" id="578461"/>
    <lineage>
        <taxon>Eukaryota</taxon>
        <taxon>Fungi</taxon>
        <taxon>Fungi incertae sedis</taxon>
        <taxon>Microsporidia</taxon>
        <taxon>Nosematidae</taxon>
        <taxon>Nosema</taxon>
    </lineage>
</organism>
<keyword evidence="11" id="KW-1185">Reference proteome</keyword>
<evidence type="ECO:0000256" key="2">
    <source>
        <dbReference type="ARBA" id="ARBA00004496"/>
    </source>
</evidence>
<dbReference type="UniPathway" id="UPA00143"/>
<comment type="pathway">
    <text evidence="3">Protein modification; protein ubiquitination.</text>
</comment>
<keyword evidence="7" id="KW-0833">Ubl conjugation pathway</keyword>
<dbReference type="EMBL" id="KB908940">
    <property type="protein sequence ID" value="EOB14257.1"/>
    <property type="molecule type" value="Genomic_DNA"/>
</dbReference>
<evidence type="ECO:0000256" key="8">
    <source>
        <dbReference type="ARBA" id="ARBA00023242"/>
    </source>
</evidence>
<sequence length="776" mass="91593">MKRKEIFDYLEVNDPIENSLIDSDEIEYYFLLFQETNSNYLEKFMRNYRSSFSEDFKKIIATNLIDLLSKEMACNLIFDLLIDDFRKNYLDFIDLLDKICQDKKTVYGTIVPLLYFLSNECSRMLIFDDFNVFISCLEVLCSLEGVRKVLEDKSLWGLDKDDNNIPYMYAAFDYKNSPPCFLDGFFEPFVYKRQKRDSPAEFFYKKKPEELYEIRNTVTGKFEMLSRGLYGIILNLLTGSPNLKKNFMDYLILVAKSNEERKKMVFDHKKIISDGYAYNMNCILRLFCGNIICKNLLDKINPEYSNELNTLSFSSLIFFSKIHFTRLSLGKFLDYNKEIHYEIDGLDLENQLMAEYSEIIKSKSHALEVVIISELVKEQEQIFFDFVTDYVLITDFDFSDDFYSIYLQMHNCMKTISKNSSHKLLRVLEMILKKSKFIPQIIEIVMDKPEMLKFTIINQLIEFYNSIQKENDRFTTRHSINIIITENKSFQRLKICQRNIKFVNYMMGDFEYMLSNALTSISEIKIIKKKIEKIKKEIEDKEKTGFYNLKDLKDKLTKASSGKAMEENRARQGFIFVGVCFRLLSHIIQANPQLLIVDELIGNFVNILNCNLKIIVGPKCYTLRIEDPDKYKFNAKDLLRKIILIYIQMNSPKFIEHVANEQMYFDLDLFRNALEISENKYILNTGECKELRQLILNLEKNIKTQDDEDYEFIDPLTYNPIKDPVKLLTSNITVDRSTYNLIMLNDGIDPFNRQPLDSSKVEVDQEMKKKIEKGRK</sequence>
<dbReference type="GO" id="GO:0000209">
    <property type="term" value="P:protein polyubiquitination"/>
    <property type="evidence" value="ECO:0007669"/>
    <property type="project" value="TreeGrafter"/>
</dbReference>
<name>R0KVL5_NOSB1</name>
<keyword evidence="6" id="KW-0808">Transferase</keyword>
<dbReference type="Pfam" id="PF04564">
    <property type="entry name" value="U-box"/>
    <property type="match status" value="1"/>
</dbReference>
<evidence type="ECO:0000259" key="9">
    <source>
        <dbReference type="SMART" id="SM00504"/>
    </source>
</evidence>
<feature type="domain" description="U-box" evidence="9">
    <location>
        <begin position="711"/>
        <end position="774"/>
    </location>
</feature>
<evidence type="ECO:0000256" key="7">
    <source>
        <dbReference type="ARBA" id="ARBA00022786"/>
    </source>
</evidence>
<dbReference type="SUPFAM" id="SSF57850">
    <property type="entry name" value="RING/U-box"/>
    <property type="match status" value="1"/>
</dbReference>
<dbReference type="STRING" id="578461.R0KVL5"/>
<dbReference type="HOGENOM" id="CLU_018981_0_0_1"/>
<evidence type="ECO:0000313" key="11">
    <source>
        <dbReference type="Proteomes" id="UP000016927"/>
    </source>
</evidence>
<dbReference type="Proteomes" id="UP000016927">
    <property type="component" value="Unassembled WGS sequence"/>
</dbReference>